<dbReference type="InterPro" id="IPR004100">
    <property type="entry name" value="ATPase_F1/V1/A1_a/bsu_N"/>
</dbReference>
<dbReference type="GO" id="GO:0046933">
    <property type="term" value="F:proton-transporting ATP synthase activity, rotational mechanism"/>
    <property type="evidence" value="ECO:0007669"/>
    <property type="project" value="InterPro"/>
</dbReference>
<proteinExistence type="inferred from homology"/>
<comment type="similarity">
    <text evidence="1">Belongs to the ATPase alpha/beta chains family.</text>
</comment>
<dbReference type="EMBL" id="UINC01227705">
    <property type="protein sequence ID" value="SVE58703.1"/>
    <property type="molecule type" value="Genomic_DNA"/>
</dbReference>
<evidence type="ECO:0000256" key="5">
    <source>
        <dbReference type="ARBA" id="ARBA00023065"/>
    </source>
</evidence>
<dbReference type="AlphaFoldDB" id="A0A383EQG4"/>
<organism evidence="11">
    <name type="scientific">marine metagenome</name>
    <dbReference type="NCBI Taxonomy" id="408172"/>
    <lineage>
        <taxon>unclassified sequences</taxon>
        <taxon>metagenomes</taxon>
        <taxon>ecological metagenomes</taxon>
    </lineage>
</organism>
<dbReference type="Gene3D" id="3.40.50.300">
    <property type="entry name" value="P-loop containing nucleotide triphosphate hydrolases"/>
    <property type="match status" value="1"/>
</dbReference>
<dbReference type="InterPro" id="IPR005294">
    <property type="entry name" value="ATP_synth_F1_asu"/>
</dbReference>
<evidence type="ECO:0000256" key="4">
    <source>
        <dbReference type="ARBA" id="ARBA00022840"/>
    </source>
</evidence>
<feature type="domain" description="ATPase F1/V1/A1 complex alpha/beta subunit nucleotide-binding" evidence="9">
    <location>
        <begin position="149"/>
        <end position="179"/>
    </location>
</feature>
<keyword evidence="6" id="KW-0472">Membrane</keyword>
<dbReference type="SUPFAM" id="SSF50615">
    <property type="entry name" value="N-terminal domain of alpha and beta subunits of F1 ATP synthase"/>
    <property type="match status" value="1"/>
</dbReference>
<evidence type="ECO:0000256" key="2">
    <source>
        <dbReference type="ARBA" id="ARBA00022448"/>
    </source>
</evidence>
<dbReference type="PANTHER" id="PTHR48082">
    <property type="entry name" value="ATP SYNTHASE SUBUNIT ALPHA, MITOCHONDRIAL"/>
    <property type="match status" value="1"/>
</dbReference>
<dbReference type="InterPro" id="IPR036121">
    <property type="entry name" value="ATPase_F1/V1/A1_a/bsu_N_sf"/>
</dbReference>
<name>A0A383EQG4_9ZZZZ</name>
<accession>A0A383EQG4</accession>
<dbReference type="SUPFAM" id="SSF52540">
    <property type="entry name" value="P-loop containing nucleoside triphosphate hydrolases"/>
    <property type="match status" value="1"/>
</dbReference>
<dbReference type="FunFam" id="2.40.30.20:FF:000001">
    <property type="entry name" value="ATP synthase subunit alpha"/>
    <property type="match status" value="1"/>
</dbReference>
<dbReference type="InterPro" id="IPR000194">
    <property type="entry name" value="ATPase_F1/V1/A1_a/bsu_nucl-bd"/>
</dbReference>
<keyword evidence="4" id="KW-0067">ATP-binding</keyword>
<evidence type="ECO:0000313" key="11">
    <source>
        <dbReference type="EMBL" id="SVE58703.1"/>
    </source>
</evidence>
<dbReference type="GO" id="GO:0043531">
    <property type="term" value="F:ADP binding"/>
    <property type="evidence" value="ECO:0007669"/>
    <property type="project" value="TreeGrafter"/>
</dbReference>
<dbReference type="Gene3D" id="2.40.30.20">
    <property type="match status" value="1"/>
</dbReference>
<evidence type="ECO:0000259" key="10">
    <source>
        <dbReference type="Pfam" id="PF02874"/>
    </source>
</evidence>
<sequence>MDINTSQIIDSLQKQLDNHKVDFDVSEVGEVIMVGDGVARVQGLENVLSSEMVELPNGVFGMAMNLEEENVGIVLFGDSRLVKEGDLVKRTGKVLEVGVGEALLGRVVNPLGQPLDGKGEIKFEKSMPIERKATGVLERSPVNQPLQTGIKAIDAMIPIGRGQRELIIGDRQTGKTAIAVD</sequence>
<feature type="non-terminal residue" evidence="11">
    <location>
        <position position="181"/>
    </location>
</feature>
<gene>
    <name evidence="11" type="ORF">METZ01_LOCUS511557</name>
</gene>
<feature type="domain" description="ATPase F1/V1/A1 complex alpha/beta subunit N-terminal" evidence="10">
    <location>
        <begin position="25"/>
        <end position="92"/>
    </location>
</feature>
<keyword evidence="8" id="KW-0066">ATP synthesis</keyword>
<keyword evidence="7" id="KW-0139">CF(1)</keyword>
<protein>
    <recommendedName>
        <fullName evidence="12">ATPase F1/V1/A1 complex alpha/beta subunit N-terminal domain-containing protein</fullName>
    </recommendedName>
</protein>
<evidence type="ECO:0000256" key="1">
    <source>
        <dbReference type="ARBA" id="ARBA00008936"/>
    </source>
</evidence>
<evidence type="ECO:0008006" key="12">
    <source>
        <dbReference type="Google" id="ProtNLM"/>
    </source>
</evidence>
<dbReference type="PANTHER" id="PTHR48082:SF2">
    <property type="entry name" value="ATP SYNTHASE SUBUNIT ALPHA, MITOCHONDRIAL"/>
    <property type="match status" value="1"/>
</dbReference>
<keyword evidence="5" id="KW-0406">Ion transport</keyword>
<evidence type="ECO:0000256" key="8">
    <source>
        <dbReference type="ARBA" id="ARBA00023310"/>
    </source>
</evidence>
<evidence type="ECO:0000256" key="7">
    <source>
        <dbReference type="ARBA" id="ARBA00023196"/>
    </source>
</evidence>
<dbReference type="CDD" id="cd18116">
    <property type="entry name" value="ATP-synt_F1_alpha_N"/>
    <property type="match status" value="1"/>
</dbReference>
<dbReference type="InterPro" id="IPR023366">
    <property type="entry name" value="ATP_synth_asu-like_sf"/>
</dbReference>
<dbReference type="GO" id="GO:0005524">
    <property type="term" value="F:ATP binding"/>
    <property type="evidence" value="ECO:0007669"/>
    <property type="project" value="UniProtKB-KW"/>
</dbReference>
<keyword evidence="3" id="KW-0547">Nucleotide-binding</keyword>
<dbReference type="Pfam" id="PF02874">
    <property type="entry name" value="ATP-synt_ab_N"/>
    <property type="match status" value="1"/>
</dbReference>
<dbReference type="Pfam" id="PF00006">
    <property type="entry name" value="ATP-synt_ab"/>
    <property type="match status" value="1"/>
</dbReference>
<keyword evidence="2" id="KW-0813">Transport</keyword>
<evidence type="ECO:0000256" key="3">
    <source>
        <dbReference type="ARBA" id="ARBA00022741"/>
    </source>
</evidence>
<dbReference type="GO" id="GO:0045259">
    <property type="term" value="C:proton-transporting ATP synthase complex"/>
    <property type="evidence" value="ECO:0007669"/>
    <property type="project" value="UniProtKB-KW"/>
</dbReference>
<reference evidence="11" key="1">
    <citation type="submission" date="2018-05" db="EMBL/GenBank/DDBJ databases">
        <authorList>
            <person name="Lanie J.A."/>
            <person name="Ng W.-L."/>
            <person name="Kazmierczak K.M."/>
            <person name="Andrzejewski T.M."/>
            <person name="Davidsen T.M."/>
            <person name="Wayne K.J."/>
            <person name="Tettelin H."/>
            <person name="Glass J.I."/>
            <person name="Rusch D."/>
            <person name="Podicherti R."/>
            <person name="Tsui H.-C.T."/>
            <person name="Winkler M.E."/>
        </authorList>
    </citation>
    <scope>NUCLEOTIDE SEQUENCE</scope>
</reference>
<evidence type="ECO:0000256" key="6">
    <source>
        <dbReference type="ARBA" id="ARBA00023136"/>
    </source>
</evidence>
<dbReference type="InterPro" id="IPR027417">
    <property type="entry name" value="P-loop_NTPase"/>
</dbReference>
<evidence type="ECO:0000259" key="9">
    <source>
        <dbReference type="Pfam" id="PF00006"/>
    </source>
</evidence>